<reference evidence="2 3" key="1">
    <citation type="journal article" date="2018" name="Cell">
        <title>The Chara Genome: Secondary Complexity and Implications for Plant Terrestrialization.</title>
        <authorList>
            <person name="Nishiyama T."/>
            <person name="Sakayama H."/>
            <person name="Vries J.D."/>
            <person name="Buschmann H."/>
            <person name="Saint-Marcoux D."/>
            <person name="Ullrich K.K."/>
            <person name="Haas F.B."/>
            <person name="Vanderstraeten L."/>
            <person name="Becker D."/>
            <person name="Lang D."/>
            <person name="Vosolsobe S."/>
            <person name="Rombauts S."/>
            <person name="Wilhelmsson P.K.I."/>
            <person name="Janitza P."/>
            <person name="Kern R."/>
            <person name="Heyl A."/>
            <person name="Rumpler F."/>
            <person name="Villalobos L.I.A.C."/>
            <person name="Clay J.M."/>
            <person name="Skokan R."/>
            <person name="Toyoda A."/>
            <person name="Suzuki Y."/>
            <person name="Kagoshima H."/>
            <person name="Schijlen E."/>
            <person name="Tajeshwar N."/>
            <person name="Catarino B."/>
            <person name="Hetherington A.J."/>
            <person name="Saltykova A."/>
            <person name="Bonnot C."/>
            <person name="Breuninger H."/>
            <person name="Symeonidi A."/>
            <person name="Radhakrishnan G.V."/>
            <person name="Van Nieuwerburgh F."/>
            <person name="Deforce D."/>
            <person name="Chang C."/>
            <person name="Karol K.G."/>
            <person name="Hedrich R."/>
            <person name="Ulvskov P."/>
            <person name="Glockner G."/>
            <person name="Delwiche C.F."/>
            <person name="Petrasek J."/>
            <person name="Van de Peer Y."/>
            <person name="Friml J."/>
            <person name="Beilby M."/>
            <person name="Dolan L."/>
            <person name="Kohara Y."/>
            <person name="Sugano S."/>
            <person name="Fujiyama A."/>
            <person name="Delaux P.-M."/>
            <person name="Quint M."/>
            <person name="TheiBen G."/>
            <person name="Hagemann M."/>
            <person name="Harholt J."/>
            <person name="Dunand C."/>
            <person name="Zachgo S."/>
            <person name="Langdale J."/>
            <person name="Maumus F."/>
            <person name="Straeten D.V.D."/>
            <person name="Gould S.B."/>
            <person name="Rensing S.A."/>
        </authorList>
    </citation>
    <scope>NUCLEOTIDE SEQUENCE [LARGE SCALE GENOMIC DNA]</scope>
    <source>
        <strain evidence="2 3">S276</strain>
    </source>
</reference>
<dbReference type="Gramene" id="GBG76440">
    <property type="protein sequence ID" value="GBG76440"/>
    <property type="gene ID" value="CBR_g22188"/>
</dbReference>
<gene>
    <name evidence="2" type="ORF">CBR_g22188</name>
</gene>
<organism evidence="2 3">
    <name type="scientific">Chara braunii</name>
    <name type="common">Braun's stonewort</name>
    <dbReference type="NCBI Taxonomy" id="69332"/>
    <lineage>
        <taxon>Eukaryota</taxon>
        <taxon>Viridiplantae</taxon>
        <taxon>Streptophyta</taxon>
        <taxon>Charophyceae</taxon>
        <taxon>Charales</taxon>
        <taxon>Characeae</taxon>
        <taxon>Chara</taxon>
    </lineage>
</organism>
<feature type="compositionally biased region" description="Basic and acidic residues" evidence="1">
    <location>
        <begin position="469"/>
        <end position="488"/>
    </location>
</feature>
<feature type="region of interest" description="Disordered" evidence="1">
    <location>
        <begin position="458"/>
        <end position="522"/>
    </location>
</feature>
<dbReference type="SUPFAM" id="SSF50630">
    <property type="entry name" value="Acid proteases"/>
    <property type="match status" value="1"/>
</dbReference>
<evidence type="ECO:0000256" key="1">
    <source>
        <dbReference type="SAM" id="MobiDB-lite"/>
    </source>
</evidence>
<feature type="compositionally biased region" description="Basic and acidic residues" evidence="1">
    <location>
        <begin position="361"/>
        <end position="388"/>
    </location>
</feature>
<evidence type="ECO:0008006" key="4">
    <source>
        <dbReference type="Google" id="ProtNLM"/>
    </source>
</evidence>
<dbReference type="AlphaFoldDB" id="A0A388L2A0"/>
<dbReference type="EMBL" id="BFEA01000245">
    <property type="protein sequence ID" value="GBG76440.1"/>
    <property type="molecule type" value="Genomic_DNA"/>
</dbReference>
<feature type="compositionally biased region" description="Basic and acidic residues" evidence="1">
    <location>
        <begin position="555"/>
        <end position="566"/>
    </location>
</feature>
<feature type="region of interest" description="Disordered" evidence="1">
    <location>
        <begin position="344"/>
        <end position="432"/>
    </location>
</feature>
<accession>A0A388L2A0</accession>
<evidence type="ECO:0000313" key="3">
    <source>
        <dbReference type="Proteomes" id="UP000265515"/>
    </source>
</evidence>
<proteinExistence type="predicted"/>
<evidence type="ECO:0000313" key="2">
    <source>
        <dbReference type="EMBL" id="GBG76440.1"/>
    </source>
</evidence>
<dbReference type="InterPro" id="IPR021109">
    <property type="entry name" value="Peptidase_aspartic_dom_sf"/>
</dbReference>
<feature type="region of interest" description="Disordered" evidence="1">
    <location>
        <begin position="554"/>
        <end position="580"/>
    </location>
</feature>
<feature type="compositionally biased region" description="Polar residues" evidence="1">
    <location>
        <begin position="409"/>
        <end position="422"/>
    </location>
</feature>
<feature type="compositionally biased region" description="Polar residues" evidence="1">
    <location>
        <begin position="349"/>
        <end position="358"/>
    </location>
</feature>
<feature type="compositionally biased region" description="Basic and acidic residues" evidence="1">
    <location>
        <begin position="495"/>
        <end position="508"/>
    </location>
</feature>
<dbReference type="Proteomes" id="UP000265515">
    <property type="component" value="Unassembled WGS sequence"/>
</dbReference>
<name>A0A388L2A0_CHABU</name>
<comment type="caution">
    <text evidence="2">The sequence shown here is derived from an EMBL/GenBank/DDBJ whole genome shotgun (WGS) entry which is preliminary data.</text>
</comment>
<sequence>MVVGLVLGTTPNQLFRQAEREVVRAACQRAEMEMEKMEVRVELGDRKNMRRPLRTMRCVPPPFLVDAVFETRDRLERICRTMTRLRLYQCARQDFYRLSVEEGPFKGNWAEELTEVLNLLSADKIFVPSPVHWQIVYRNVAAGETLEGVKDLFSYEEGDFSDDEEGEVSLLAASGGWHQVADWVGVELAENMVYLVTKVEWRADENGEWNPDPRGHVRAEGRLYVSENGWREFEVRMASGGNPLSMFEGAWQLVWRAGFEFADPGVDDVTADLRVATVGSFELPSENVPMRLPPFLLERLGGLGPGDDLYTDLRVTGTVYLPELGWYMLRTELALGLGKGMATEEEIDGQQSRGSQGTNGDGERNEGSMKDRESAKPEGTREDGKDLSIGESSGKAGGTKRGPQENREGGNNTKTSPQNSAGATPKKTKVSDTRCKLVEIEKRTAEFKARLIEQMMVGDEEDLQGMGSREGRRTSQDEVRYEGKDNSHRGTPSKKGQDKDDSPAEGTEKAMTPPAIHNGASRLPATPKVAKACDGLGSLRERVLGWFDPGGMTKAGEKCRESKEGEGTSAVGEGGSSEGGLKRIVTSLTRALNKNQGYLADAKKKLTFDGANITEFLINYENLAALLKWTEEEKMDHLGQHVSWKETRNEMMRKYLKGEKMATEVELAAVQRKNYATYNDFLRAFTLVALRIPGITDHIMSKYFLRQFFEFDKDKILSAYQQTSKFEYTRDVDFSTVTDLAEKTVVTETLGLLKEGEVIDLAAKQEISRSLKGEILGPQGERINWNSPGGMRRVVILLNNLNIAAVEAEPVAELAWDQPRGRGSQVNFILEGNKQDGVNITTRRVSAEKKLIRDTVMEEAAGTSADQEEAEAREQEKAYGKVRGEESVDKVTTAKKKFRYKIPILAGAEVDSSLSELLGTMVSVSFQTMLQASPRLLKGLRHLLTRRRVVEEAPEPQEQEVEEAEVPQGVSNLQRIPGDLEDLDNVFADIHLSMPDGEGGEVMKSPPGTKLSFHALLVGKLKVQIGTHHTDALVDGGAEITLIRRDFTTITGCTVNKEVTGIIRGAGGEIPFAGYVTKCAVKAGIRESIWSF</sequence>
<protein>
    <recommendedName>
        <fullName evidence="4">Peptidase A2 domain-containing protein</fullName>
    </recommendedName>
</protein>
<feature type="region of interest" description="Disordered" evidence="1">
    <location>
        <begin position="859"/>
        <end position="881"/>
    </location>
</feature>
<feature type="compositionally biased region" description="Basic and acidic residues" evidence="1">
    <location>
        <begin position="870"/>
        <end position="881"/>
    </location>
</feature>
<keyword evidence="3" id="KW-1185">Reference proteome</keyword>